<sequence length="318" mass="36118">MGVNLSLPKNKRKKTKDENSIHSIDDVSKKSSVNSEQKHEFNYIGGRKFYDSNVAPYVLPADIEEDDRIHQQHFALKHICGGNYTAPIHDIIKPGSRILDLGCGPGQWTLEIAQEFPYAQVYGIDISANFPTSIKPSNSHFIVGDVTKGLPWEDNYFDFVWIRYLFVGIKDADWQNLYHEVKRVLKPGGILEQHECDGLTENPGPKLKKILYHINEGLTSNGLCFRLACQLSERITMAGFKNAQPSYISTALGRQGGKIGEIWAANLREGCGAMKPWLSKLAGLTDTEYDLLIQYIFDYEIEEYSVYHNHHIVWARKI</sequence>
<feature type="region of interest" description="Disordered" evidence="1">
    <location>
        <begin position="1"/>
        <end position="32"/>
    </location>
</feature>
<dbReference type="Gene3D" id="3.40.50.150">
    <property type="entry name" value="Vaccinia Virus protein VP39"/>
    <property type="match status" value="1"/>
</dbReference>
<dbReference type="PANTHER" id="PTHR43591">
    <property type="entry name" value="METHYLTRANSFERASE"/>
    <property type="match status" value="1"/>
</dbReference>
<dbReference type="Proteomes" id="UP000789508">
    <property type="component" value="Unassembled WGS sequence"/>
</dbReference>
<dbReference type="Pfam" id="PF13649">
    <property type="entry name" value="Methyltransf_25"/>
    <property type="match status" value="1"/>
</dbReference>
<protein>
    <submittedName>
        <fullName evidence="3">10048_t:CDS:1</fullName>
    </submittedName>
</protein>
<dbReference type="EMBL" id="CAJVPS010001674">
    <property type="protein sequence ID" value="CAG8546992.1"/>
    <property type="molecule type" value="Genomic_DNA"/>
</dbReference>
<dbReference type="OrthoDB" id="2013972at2759"/>
<dbReference type="SUPFAM" id="SSF53335">
    <property type="entry name" value="S-adenosyl-L-methionine-dependent methyltransferases"/>
    <property type="match status" value="1"/>
</dbReference>
<dbReference type="InterPro" id="IPR029063">
    <property type="entry name" value="SAM-dependent_MTases_sf"/>
</dbReference>
<dbReference type="GO" id="GO:0008168">
    <property type="term" value="F:methyltransferase activity"/>
    <property type="evidence" value="ECO:0007669"/>
    <property type="project" value="TreeGrafter"/>
</dbReference>
<evidence type="ECO:0000313" key="4">
    <source>
        <dbReference type="Proteomes" id="UP000789508"/>
    </source>
</evidence>
<evidence type="ECO:0000259" key="2">
    <source>
        <dbReference type="Pfam" id="PF13649"/>
    </source>
</evidence>
<dbReference type="PANTHER" id="PTHR43591:SF24">
    <property type="entry name" value="2-METHOXY-6-POLYPRENYL-1,4-BENZOQUINOL METHYLASE, MITOCHONDRIAL"/>
    <property type="match status" value="1"/>
</dbReference>
<name>A0A9N9B157_9GLOM</name>
<organism evidence="3 4">
    <name type="scientific">Ambispora leptoticha</name>
    <dbReference type="NCBI Taxonomy" id="144679"/>
    <lineage>
        <taxon>Eukaryota</taxon>
        <taxon>Fungi</taxon>
        <taxon>Fungi incertae sedis</taxon>
        <taxon>Mucoromycota</taxon>
        <taxon>Glomeromycotina</taxon>
        <taxon>Glomeromycetes</taxon>
        <taxon>Archaeosporales</taxon>
        <taxon>Ambisporaceae</taxon>
        <taxon>Ambispora</taxon>
    </lineage>
</organism>
<comment type="caution">
    <text evidence="3">The sequence shown here is derived from an EMBL/GenBank/DDBJ whole genome shotgun (WGS) entry which is preliminary data.</text>
</comment>
<evidence type="ECO:0000256" key="1">
    <source>
        <dbReference type="SAM" id="MobiDB-lite"/>
    </source>
</evidence>
<accession>A0A9N9B157</accession>
<feature type="compositionally biased region" description="Basic and acidic residues" evidence="1">
    <location>
        <begin position="15"/>
        <end position="29"/>
    </location>
</feature>
<gene>
    <name evidence="3" type="ORF">ALEPTO_LOCUS5689</name>
</gene>
<evidence type="ECO:0000313" key="3">
    <source>
        <dbReference type="EMBL" id="CAG8546992.1"/>
    </source>
</evidence>
<feature type="domain" description="Methyltransferase" evidence="2">
    <location>
        <begin position="98"/>
        <end position="189"/>
    </location>
</feature>
<dbReference type="AlphaFoldDB" id="A0A9N9B157"/>
<keyword evidence="4" id="KW-1185">Reference proteome</keyword>
<dbReference type="InterPro" id="IPR041698">
    <property type="entry name" value="Methyltransf_25"/>
</dbReference>
<reference evidence="3" key="1">
    <citation type="submission" date="2021-06" db="EMBL/GenBank/DDBJ databases">
        <authorList>
            <person name="Kallberg Y."/>
            <person name="Tangrot J."/>
            <person name="Rosling A."/>
        </authorList>
    </citation>
    <scope>NUCLEOTIDE SEQUENCE</scope>
    <source>
        <strain evidence="3">FL130A</strain>
    </source>
</reference>
<proteinExistence type="predicted"/>
<dbReference type="CDD" id="cd02440">
    <property type="entry name" value="AdoMet_MTases"/>
    <property type="match status" value="1"/>
</dbReference>